<proteinExistence type="inferred from homology"/>
<dbReference type="InterPro" id="IPR037185">
    <property type="entry name" value="EmrE-like"/>
</dbReference>
<dbReference type="PANTHER" id="PTHR32322:SF2">
    <property type="entry name" value="EAMA DOMAIN-CONTAINING PROTEIN"/>
    <property type="match status" value="1"/>
</dbReference>
<feature type="transmembrane region" description="Helical" evidence="6">
    <location>
        <begin position="192"/>
        <end position="215"/>
    </location>
</feature>
<protein>
    <submittedName>
        <fullName evidence="8">EamA family transporter</fullName>
    </submittedName>
</protein>
<comment type="similarity">
    <text evidence="2">Belongs to the EamA transporter family.</text>
</comment>
<feature type="transmembrane region" description="Helical" evidence="6">
    <location>
        <begin position="12"/>
        <end position="36"/>
    </location>
</feature>
<evidence type="ECO:0000256" key="5">
    <source>
        <dbReference type="ARBA" id="ARBA00023136"/>
    </source>
</evidence>
<feature type="transmembrane region" description="Helical" evidence="6">
    <location>
        <begin position="227"/>
        <end position="245"/>
    </location>
</feature>
<accession>A0A6A8A146</accession>
<comment type="subcellular location">
    <subcellularLocation>
        <location evidence="1">Membrane</location>
        <topology evidence="1">Multi-pass membrane protein</topology>
    </subcellularLocation>
</comment>
<feature type="domain" description="EamA" evidence="7">
    <location>
        <begin position="162"/>
        <end position="299"/>
    </location>
</feature>
<dbReference type="AlphaFoldDB" id="A0A6A8A146"/>
<reference evidence="8 9" key="1">
    <citation type="submission" date="2019-11" db="EMBL/GenBank/DDBJ databases">
        <title>Genome analysis of Rhizobacterium cereale a novel genus and species isolated from maize roots in North Spain.</title>
        <authorList>
            <person name="Menendez E."/>
            <person name="Flores-Felix J.D."/>
            <person name="Ramirez-Bahena M.-H."/>
            <person name="Igual J.M."/>
            <person name="Garcia-Fraile P."/>
            <person name="Peix A."/>
            <person name="Velazquez E."/>
        </authorList>
    </citation>
    <scope>NUCLEOTIDE SEQUENCE [LARGE SCALE GENOMIC DNA]</scope>
    <source>
        <strain evidence="8 9">RZME27</strain>
    </source>
</reference>
<dbReference type="InterPro" id="IPR000620">
    <property type="entry name" value="EamA_dom"/>
</dbReference>
<evidence type="ECO:0000256" key="3">
    <source>
        <dbReference type="ARBA" id="ARBA00022692"/>
    </source>
</evidence>
<keyword evidence="9" id="KW-1185">Reference proteome</keyword>
<feature type="transmembrane region" description="Helical" evidence="6">
    <location>
        <begin position="102"/>
        <end position="121"/>
    </location>
</feature>
<dbReference type="InterPro" id="IPR050638">
    <property type="entry name" value="AA-Vitamin_Transporters"/>
</dbReference>
<keyword evidence="4 6" id="KW-1133">Transmembrane helix</keyword>
<organism evidence="8 9">
    <name type="scientific">Endobacterium cereale</name>
    <dbReference type="NCBI Taxonomy" id="2663029"/>
    <lineage>
        <taxon>Bacteria</taxon>
        <taxon>Pseudomonadati</taxon>
        <taxon>Pseudomonadota</taxon>
        <taxon>Alphaproteobacteria</taxon>
        <taxon>Hyphomicrobiales</taxon>
        <taxon>Rhizobiaceae</taxon>
        <taxon>Endobacterium</taxon>
    </lineage>
</organism>
<feature type="transmembrane region" description="Helical" evidence="6">
    <location>
        <begin position="282"/>
        <end position="300"/>
    </location>
</feature>
<dbReference type="RefSeq" id="WP_153352134.1">
    <property type="nucleotide sequence ID" value="NZ_JAYKOO010000001.1"/>
</dbReference>
<dbReference type="GO" id="GO:0016020">
    <property type="term" value="C:membrane"/>
    <property type="evidence" value="ECO:0007669"/>
    <property type="project" value="UniProtKB-SubCell"/>
</dbReference>
<dbReference type="Proteomes" id="UP000435138">
    <property type="component" value="Unassembled WGS sequence"/>
</dbReference>
<evidence type="ECO:0000256" key="4">
    <source>
        <dbReference type="ARBA" id="ARBA00022989"/>
    </source>
</evidence>
<feature type="transmembrane region" description="Helical" evidence="6">
    <location>
        <begin position="75"/>
        <end position="96"/>
    </location>
</feature>
<dbReference type="Pfam" id="PF00892">
    <property type="entry name" value="EamA"/>
    <property type="match status" value="2"/>
</dbReference>
<evidence type="ECO:0000259" key="7">
    <source>
        <dbReference type="Pfam" id="PF00892"/>
    </source>
</evidence>
<evidence type="ECO:0000313" key="9">
    <source>
        <dbReference type="Proteomes" id="UP000435138"/>
    </source>
</evidence>
<feature type="transmembrane region" description="Helical" evidence="6">
    <location>
        <begin position="257"/>
        <end position="276"/>
    </location>
</feature>
<feature type="transmembrane region" description="Helical" evidence="6">
    <location>
        <begin position="162"/>
        <end position="180"/>
    </location>
</feature>
<comment type="caution">
    <text evidence="8">The sequence shown here is derived from an EMBL/GenBank/DDBJ whole genome shotgun (WGS) entry which is preliminary data.</text>
</comment>
<feature type="transmembrane region" description="Helical" evidence="6">
    <location>
        <begin position="42"/>
        <end position="63"/>
    </location>
</feature>
<dbReference type="EMBL" id="WIXI01000022">
    <property type="protein sequence ID" value="MQY44565.1"/>
    <property type="molecule type" value="Genomic_DNA"/>
</dbReference>
<name>A0A6A8A146_9HYPH</name>
<evidence type="ECO:0000256" key="1">
    <source>
        <dbReference type="ARBA" id="ARBA00004141"/>
    </source>
</evidence>
<keyword evidence="3 6" id="KW-0812">Transmembrane</keyword>
<keyword evidence="5 6" id="KW-0472">Membrane</keyword>
<evidence type="ECO:0000313" key="8">
    <source>
        <dbReference type="EMBL" id="MQY44565.1"/>
    </source>
</evidence>
<sequence length="307" mass="33327">MPDQTKPNAARPLDWVIFALVPFFFSTNIIFGRGIIGDVAPYTTAFLRWTGSTLVTLPFIFADRRAAWFFVSRHFWLWLVLGGLGMGICGGVVYWSLNYTTAANGTLIYTTSSLFIILFQWMFSGRSIGLRELAGMAIAFAGVIVIVLRGDISALLDLDFNIGDFGILIAAISFAIYSILLRQPALQNLQPLSLFGVIALSGALVLLPPTVYEIFTGGPMPDEPMDWAKIAGMVAFASLAAFYCFQQTVRVFGPAQAGVTLYLMPPVSIVMAIIFLGESFAAYHAVGILLVVGGVVLATMPNKGKRK</sequence>
<evidence type="ECO:0000256" key="2">
    <source>
        <dbReference type="ARBA" id="ARBA00007362"/>
    </source>
</evidence>
<feature type="transmembrane region" description="Helical" evidence="6">
    <location>
        <begin position="133"/>
        <end position="150"/>
    </location>
</feature>
<gene>
    <name evidence="8" type="ORF">GAO09_00555</name>
</gene>
<feature type="domain" description="EamA" evidence="7">
    <location>
        <begin position="18"/>
        <end position="147"/>
    </location>
</feature>
<evidence type="ECO:0000256" key="6">
    <source>
        <dbReference type="SAM" id="Phobius"/>
    </source>
</evidence>
<dbReference type="SUPFAM" id="SSF103481">
    <property type="entry name" value="Multidrug resistance efflux transporter EmrE"/>
    <property type="match status" value="2"/>
</dbReference>
<dbReference type="PANTHER" id="PTHR32322">
    <property type="entry name" value="INNER MEMBRANE TRANSPORTER"/>
    <property type="match status" value="1"/>
</dbReference>